<feature type="coiled-coil region" evidence="1">
    <location>
        <begin position="324"/>
        <end position="390"/>
    </location>
</feature>
<name>A0A9N8H2Y5_9STRA</name>
<sequence>MSAYARAALLTSAMHPVQRSNQSRSSSTSRNQRTRATAAHANTPRRTKSASSVSSRGRSLSASSKATTVAVQNGMAQQNRGRQQVLQKPRQQPQVQLQQQPPRTIQDLGGDVGCSQLTMNSSDYSENAENVPMHQEQQHVAPRRGSISSSSKSTRRHAQNVNPKAVGQMHPQQNHALRSDTPINAQGRYQMGPSTSHHRPLQQSVLTRLNETPMAPPGNRPARKMANVTLLGHREERRRRHGSGSVASSSHAGASVANSSHVRASAPTKEEIKAMLEEMLAGHEAKKDTELEASVGVSVPTKEEIKTILEEMLAGHEAKKDKELESREKELEAREKTVEEWAKEVEEKSQEFQVNMQTREESLDQKKEEVLEAVKETKEMESKLQEFKARFEDSVDRKKQETLAAVEATSKQALETVLRAKTQAVEVVDDKKESIDRTLDQHRKEMKENTDTNKRLEERVKGLVEESKSWFHRSVDVVTAMFRLKRPIESSTEDDDEFVERPKKKTRIEISDSSDQESSSNESDNPIAETASGDSETTFHAPKAEVAAQKKAVAEESKQAAAINTSAYQGGSAAPKPEVLTQTKMKVPMEASKKSAANNRSLAKDTSDNAEILKSKSSAPNPVVPKPSVAAQKEVVSTEVSNKATARNDGAAKGKAVAQKPVALDQKKRTGATESNSQKPRRSQRRATAAHVEYNENNLFRAQGIQMPGAIPNKKKPTGKAPRGNVPKKKSSSQVGKKAKKLFAPSGGSGRNDTTGSSPSSGSSVSLTATQTKEVQSEKKATHKVRINVRKQPPKTKTKSEPPKTKKRSGSSESETSDPSKAKKKKAEIPEVVFSHPKRNAKTPHPSSSQTDSSESTLGFDDPTTAGRKKKARRRKQSRGSSAPTDEEIDGFNFSG</sequence>
<feature type="compositionally biased region" description="Low complexity" evidence="2">
    <location>
        <begin position="143"/>
        <end position="152"/>
    </location>
</feature>
<feature type="compositionally biased region" description="Low complexity" evidence="2">
    <location>
        <begin position="847"/>
        <end position="856"/>
    </location>
</feature>
<gene>
    <name evidence="3" type="ORF">SEMRO_27_G018060.1</name>
</gene>
<feature type="region of interest" description="Disordered" evidence="2">
    <location>
        <begin position="1"/>
        <end position="171"/>
    </location>
</feature>
<dbReference type="AlphaFoldDB" id="A0A9N8H2Y5"/>
<feature type="compositionally biased region" description="Low complexity" evidence="2">
    <location>
        <begin position="511"/>
        <end position="525"/>
    </location>
</feature>
<proteinExistence type="predicted"/>
<feature type="compositionally biased region" description="Basic residues" evidence="2">
    <location>
        <begin position="726"/>
        <end position="741"/>
    </location>
</feature>
<feature type="compositionally biased region" description="Low complexity" evidence="2">
    <location>
        <begin position="243"/>
        <end position="262"/>
    </location>
</feature>
<evidence type="ECO:0000313" key="4">
    <source>
        <dbReference type="Proteomes" id="UP001153069"/>
    </source>
</evidence>
<feature type="region of interest" description="Disordered" evidence="2">
    <location>
        <begin position="234"/>
        <end position="267"/>
    </location>
</feature>
<keyword evidence="4" id="KW-1185">Reference proteome</keyword>
<comment type="caution">
    <text evidence="3">The sequence shown here is derived from an EMBL/GenBank/DDBJ whole genome shotgun (WGS) entry which is preliminary data.</text>
</comment>
<feature type="compositionally biased region" description="Basic residues" evidence="2">
    <location>
        <begin position="781"/>
        <end position="797"/>
    </location>
</feature>
<dbReference type="EMBL" id="CAICTM010000027">
    <property type="protein sequence ID" value="CAB9497862.1"/>
    <property type="molecule type" value="Genomic_DNA"/>
</dbReference>
<feature type="compositionally biased region" description="Low complexity" evidence="2">
    <location>
        <begin position="18"/>
        <end position="39"/>
    </location>
</feature>
<feature type="region of interest" description="Disordered" evidence="2">
    <location>
        <begin position="483"/>
        <end position="896"/>
    </location>
</feature>
<evidence type="ECO:0000256" key="2">
    <source>
        <dbReference type="SAM" id="MobiDB-lite"/>
    </source>
</evidence>
<evidence type="ECO:0000313" key="3">
    <source>
        <dbReference type="EMBL" id="CAB9497862.1"/>
    </source>
</evidence>
<feature type="compositionally biased region" description="Low complexity" evidence="2">
    <location>
        <begin position="82"/>
        <end position="102"/>
    </location>
</feature>
<feature type="compositionally biased region" description="Basic residues" evidence="2">
    <location>
        <begin position="867"/>
        <end position="878"/>
    </location>
</feature>
<feature type="compositionally biased region" description="Low complexity" evidence="2">
    <location>
        <begin position="49"/>
        <end position="64"/>
    </location>
</feature>
<accession>A0A9N8H2Y5</accession>
<keyword evidence="1" id="KW-0175">Coiled coil</keyword>
<evidence type="ECO:0000256" key="1">
    <source>
        <dbReference type="SAM" id="Coils"/>
    </source>
</evidence>
<dbReference type="Proteomes" id="UP001153069">
    <property type="component" value="Unassembled WGS sequence"/>
</dbReference>
<reference evidence="3" key="1">
    <citation type="submission" date="2020-06" db="EMBL/GenBank/DDBJ databases">
        <authorList>
            <consortium name="Plant Systems Biology data submission"/>
        </authorList>
    </citation>
    <scope>NUCLEOTIDE SEQUENCE</scope>
    <source>
        <strain evidence="3">D6</strain>
    </source>
</reference>
<feature type="coiled-coil region" evidence="1">
    <location>
        <begin position="439"/>
        <end position="466"/>
    </location>
</feature>
<feature type="compositionally biased region" description="Polar residues" evidence="2">
    <location>
        <begin position="115"/>
        <end position="128"/>
    </location>
</feature>
<feature type="compositionally biased region" description="Low complexity" evidence="2">
    <location>
        <begin position="756"/>
        <end position="766"/>
    </location>
</feature>
<feature type="compositionally biased region" description="Polar residues" evidence="2">
    <location>
        <begin position="65"/>
        <end position="81"/>
    </location>
</feature>
<organism evidence="3 4">
    <name type="scientific">Seminavis robusta</name>
    <dbReference type="NCBI Taxonomy" id="568900"/>
    <lineage>
        <taxon>Eukaryota</taxon>
        <taxon>Sar</taxon>
        <taxon>Stramenopiles</taxon>
        <taxon>Ochrophyta</taxon>
        <taxon>Bacillariophyta</taxon>
        <taxon>Bacillariophyceae</taxon>
        <taxon>Bacillariophycidae</taxon>
        <taxon>Naviculales</taxon>
        <taxon>Naviculaceae</taxon>
        <taxon>Seminavis</taxon>
    </lineage>
</organism>
<feature type="compositionally biased region" description="Basic and acidic residues" evidence="2">
    <location>
        <begin position="602"/>
        <end position="614"/>
    </location>
</feature>
<protein>
    <submittedName>
        <fullName evidence="3">Uncharacterized protein</fullName>
    </submittedName>
</protein>